<evidence type="ECO:0000256" key="7">
    <source>
        <dbReference type="SAM" id="Phobius"/>
    </source>
</evidence>
<dbReference type="SUPFAM" id="SSF47384">
    <property type="entry name" value="Homodimeric domain of signal transducing histidine kinase"/>
    <property type="match status" value="1"/>
</dbReference>
<dbReference type="EMBL" id="JAPCKI010000008">
    <property type="protein sequence ID" value="MDD2178884.1"/>
    <property type="molecule type" value="Genomic_DNA"/>
</dbReference>
<dbReference type="SMART" id="SM00388">
    <property type="entry name" value="HisKA"/>
    <property type="match status" value="1"/>
</dbReference>
<dbReference type="InterPro" id="IPR005467">
    <property type="entry name" value="His_kinase_dom"/>
</dbReference>
<dbReference type="PROSITE" id="PS50113">
    <property type="entry name" value="PAC"/>
    <property type="match status" value="1"/>
</dbReference>
<sequence length="845" mass="91063">MADAPVIFRVWHRLRAWVLQTSHLVLIAGGLSALAALAAVSALAVNDFHTVRVGHQNHAAMLARVLEDQATRTVQTTGLALESLATSPALTAAVSEPRRMHDALNQALAALSFLRGLAVVDAGGRVVASTLPADVESFVDLARLGPSVVVGRTVQGGLTPGRSLQSVRLGAAAAAAPAGVAFIPVMHGYKNEAGHVLVLVALVNPDSLSSFQHLTLESDIFDSVVTSYDGQVLATSGAAVALAGTRVNSIPVFSQFLPRQEHATYLGVGVLGERQIVSFRASAVMPLVVVVETSYRVAVQSWLADARSLIGIGLALVALVLGLTFAVWRGIRIRERARRAIDAAQARIARNERDLSVLMRSVQELIFRTDAQGVITYVNAHWTVMTGTPPARAIGKRLHDLVEPRSRNDVIRAIDPRSPDGVRVCQVFSRAAEGKEMMFQVAVVPLVAAGRVISFAGSAVDETERWMAQQQLQAQIAFQDLLLETNPLPISVTDAQDRFVRVNKAWEEYKGRARATVLGKAVAECLPPDEVKVHESANKQLVRWGGRALVDTQVRHGDGSRRDTRLAKAAIADEHGQITGVLTILMDVSEFREAERATQEARDAAEEASRAKSEFVANMSHELRTPLQSILGFAELGMLRSHAQPKLAGMFEDIHSGGQRMLTLVNDLLEVSKLESTVGTFHMERIDLRGVVRPVIRELEPLLERSHLMMDLRMSDLPLVAKADPLRFQQVIRNVVANAIKFSPPGSTITLEGYTDPQGQAHIVVRDEGPGIPPSELQSIFEAFVQSSKTKDGSGGTGLGLAICRKIVEAMGGRIFAENAPASGAAFHIILPARGQAETMPAPLE</sequence>
<evidence type="ECO:0000256" key="5">
    <source>
        <dbReference type="ARBA" id="ARBA00022777"/>
    </source>
</evidence>
<dbReference type="Gene3D" id="1.10.287.130">
    <property type="match status" value="1"/>
</dbReference>
<dbReference type="SUPFAM" id="SSF55874">
    <property type="entry name" value="ATPase domain of HSP90 chaperone/DNA topoisomerase II/histidine kinase"/>
    <property type="match status" value="1"/>
</dbReference>
<keyword evidence="12" id="KW-1185">Reference proteome</keyword>
<dbReference type="PROSITE" id="PS50112">
    <property type="entry name" value="PAS"/>
    <property type="match status" value="2"/>
</dbReference>
<dbReference type="PROSITE" id="PS50109">
    <property type="entry name" value="HIS_KIN"/>
    <property type="match status" value="1"/>
</dbReference>
<dbReference type="InterPro" id="IPR000014">
    <property type="entry name" value="PAS"/>
</dbReference>
<feature type="domain" description="PAS" evidence="9">
    <location>
        <begin position="482"/>
        <end position="545"/>
    </location>
</feature>
<dbReference type="NCBIfam" id="TIGR00229">
    <property type="entry name" value="sensory_box"/>
    <property type="match status" value="2"/>
</dbReference>
<keyword evidence="3" id="KW-0597">Phosphoprotein</keyword>
<dbReference type="InterPro" id="IPR036890">
    <property type="entry name" value="HATPase_C_sf"/>
</dbReference>
<dbReference type="InterPro" id="IPR000700">
    <property type="entry name" value="PAS-assoc_C"/>
</dbReference>
<dbReference type="SUPFAM" id="SSF55785">
    <property type="entry name" value="PYP-like sensor domain (PAS domain)"/>
    <property type="match status" value="2"/>
</dbReference>
<evidence type="ECO:0000259" key="10">
    <source>
        <dbReference type="PROSITE" id="PS50113"/>
    </source>
</evidence>
<dbReference type="InterPro" id="IPR004358">
    <property type="entry name" value="Sig_transdc_His_kin-like_C"/>
</dbReference>
<dbReference type="InterPro" id="IPR050736">
    <property type="entry name" value="Sensor_HK_Regulatory"/>
</dbReference>
<keyword evidence="5" id="KW-0418">Kinase</keyword>
<dbReference type="Pfam" id="PF02518">
    <property type="entry name" value="HATPase_c"/>
    <property type="match status" value="1"/>
</dbReference>
<dbReference type="InterPro" id="IPR003661">
    <property type="entry name" value="HisK_dim/P_dom"/>
</dbReference>
<reference evidence="11" key="1">
    <citation type="submission" date="2022-10" db="EMBL/GenBank/DDBJ databases">
        <title>Description of microaerobic benzene degrading bacteria.</title>
        <authorList>
            <person name="Bedics A."/>
            <person name="Tancsics A."/>
            <person name="Banerjee S."/>
        </authorList>
    </citation>
    <scope>NUCLEOTIDE SEQUENCE</scope>
    <source>
        <strain evidence="11">D2M1</strain>
    </source>
</reference>
<keyword evidence="7" id="KW-0472">Membrane</keyword>
<dbReference type="PANTHER" id="PTHR43711">
    <property type="entry name" value="TWO-COMPONENT HISTIDINE KINASE"/>
    <property type="match status" value="1"/>
</dbReference>
<keyword evidence="4" id="KW-0808">Transferase</keyword>
<protein>
    <recommendedName>
        <fullName evidence="2">histidine kinase</fullName>
        <ecNumber evidence="2">2.7.13.3</ecNumber>
    </recommendedName>
</protein>
<dbReference type="Gene3D" id="3.30.450.20">
    <property type="entry name" value="PAS domain"/>
    <property type="match status" value="4"/>
</dbReference>
<keyword evidence="7" id="KW-0812">Transmembrane</keyword>
<evidence type="ECO:0000256" key="6">
    <source>
        <dbReference type="ARBA" id="ARBA00023012"/>
    </source>
</evidence>
<name>A0ABT5RYX1_9BURK</name>
<dbReference type="PRINTS" id="PR00344">
    <property type="entry name" value="BCTRLSENSOR"/>
</dbReference>
<comment type="catalytic activity">
    <reaction evidence="1">
        <text>ATP + protein L-histidine = ADP + protein N-phospho-L-histidine.</text>
        <dbReference type="EC" id="2.7.13.3"/>
    </reaction>
</comment>
<feature type="transmembrane region" description="Helical" evidence="7">
    <location>
        <begin position="309"/>
        <end position="328"/>
    </location>
</feature>
<dbReference type="EC" id="2.7.13.3" evidence="2"/>
<dbReference type="InterPro" id="IPR036097">
    <property type="entry name" value="HisK_dim/P_sf"/>
</dbReference>
<feature type="domain" description="PAC" evidence="10">
    <location>
        <begin position="548"/>
        <end position="600"/>
    </location>
</feature>
<dbReference type="Pfam" id="PF08448">
    <property type="entry name" value="PAS_4"/>
    <property type="match status" value="2"/>
</dbReference>
<feature type="domain" description="Histidine kinase" evidence="8">
    <location>
        <begin position="618"/>
        <end position="835"/>
    </location>
</feature>
<evidence type="ECO:0000259" key="9">
    <source>
        <dbReference type="PROSITE" id="PS50112"/>
    </source>
</evidence>
<gene>
    <name evidence="11" type="ORF">OIN59_15705</name>
</gene>
<evidence type="ECO:0000313" key="12">
    <source>
        <dbReference type="Proteomes" id="UP001148932"/>
    </source>
</evidence>
<organism evidence="11 12">
    <name type="scientific">Acidovorax benzenivorans</name>
    <dbReference type="NCBI Taxonomy" id="2987520"/>
    <lineage>
        <taxon>Bacteria</taxon>
        <taxon>Pseudomonadati</taxon>
        <taxon>Pseudomonadota</taxon>
        <taxon>Betaproteobacteria</taxon>
        <taxon>Burkholderiales</taxon>
        <taxon>Comamonadaceae</taxon>
        <taxon>Acidovorax</taxon>
    </lineage>
</organism>
<dbReference type="Pfam" id="PF00512">
    <property type="entry name" value="HisKA"/>
    <property type="match status" value="1"/>
</dbReference>
<evidence type="ECO:0000256" key="2">
    <source>
        <dbReference type="ARBA" id="ARBA00012438"/>
    </source>
</evidence>
<evidence type="ECO:0000259" key="8">
    <source>
        <dbReference type="PROSITE" id="PS50109"/>
    </source>
</evidence>
<proteinExistence type="predicted"/>
<dbReference type="PANTHER" id="PTHR43711:SF1">
    <property type="entry name" value="HISTIDINE KINASE 1"/>
    <property type="match status" value="1"/>
</dbReference>
<keyword evidence="7" id="KW-1133">Transmembrane helix</keyword>
<dbReference type="InterPro" id="IPR003594">
    <property type="entry name" value="HATPase_dom"/>
</dbReference>
<evidence type="ECO:0000256" key="1">
    <source>
        <dbReference type="ARBA" id="ARBA00000085"/>
    </source>
</evidence>
<evidence type="ECO:0000256" key="4">
    <source>
        <dbReference type="ARBA" id="ARBA00022679"/>
    </source>
</evidence>
<dbReference type="SMART" id="SM00091">
    <property type="entry name" value="PAS"/>
    <property type="match status" value="2"/>
</dbReference>
<evidence type="ECO:0000313" key="11">
    <source>
        <dbReference type="EMBL" id="MDD2178884.1"/>
    </source>
</evidence>
<dbReference type="CDD" id="cd00082">
    <property type="entry name" value="HisKA"/>
    <property type="match status" value="1"/>
</dbReference>
<feature type="transmembrane region" description="Helical" evidence="7">
    <location>
        <begin position="24"/>
        <end position="45"/>
    </location>
</feature>
<keyword evidence="6" id="KW-0902">Two-component regulatory system</keyword>
<dbReference type="SMART" id="SM00387">
    <property type="entry name" value="HATPase_c"/>
    <property type="match status" value="1"/>
</dbReference>
<dbReference type="InterPro" id="IPR013656">
    <property type="entry name" value="PAS_4"/>
</dbReference>
<dbReference type="CDD" id="cd00130">
    <property type="entry name" value="PAS"/>
    <property type="match status" value="2"/>
</dbReference>
<comment type="caution">
    <text evidence="11">The sequence shown here is derived from an EMBL/GenBank/DDBJ whole genome shotgun (WGS) entry which is preliminary data.</text>
</comment>
<dbReference type="InterPro" id="IPR035965">
    <property type="entry name" value="PAS-like_dom_sf"/>
</dbReference>
<dbReference type="Proteomes" id="UP001148932">
    <property type="component" value="Unassembled WGS sequence"/>
</dbReference>
<dbReference type="Gene3D" id="3.30.565.10">
    <property type="entry name" value="Histidine kinase-like ATPase, C-terminal domain"/>
    <property type="match status" value="1"/>
</dbReference>
<feature type="domain" description="PAS" evidence="9">
    <location>
        <begin position="351"/>
        <end position="415"/>
    </location>
</feature>
<evidence type="ECO:0000256" key="3">
    <source>
        <dbReference type="ARBA" id="ARBA00022553"/>
    </source>
</evidence>
<dbReference type="RefSeq" id="WP_274111944.1">
    <property type="nucleotide sequence ID" value="NZ_JAPCKI010000008.1"/>
</dbReference>
<accession>A0ABT5RYX1</accession>